<proteinExistence type="predicted"/>
<dbReference type="Proteomes" id="UP000011135">
    <property type="component" value="Unassembled WGS sequence"/>
</dbReference>
<keyword evidence="2" id="KW-1185">Reference proteome</keyword>
<sequence length="262" mass="29970">MKFLFISLIIFLLVSTCDYRHKGSFDVDNLVKKMTEGSGGDSAIASIKTHVSKYVRASNSEVQEISVVTFKRPAKIRFDIFDNNNVLLFTIATNGGEGWVYLPNKGVFPAHQKKTNEMISWAEHWIDEWRKYKDIDLRIEYQGDVHIETRPCHKFKVIDRFGIESFWYVDKDTYLMARLDYPNIDEFTGESQGRIVNDLIGFSNIGIIFPTKEVSSDGTNNNMINWTNNVSLNDSIFELPSINVSSTGEYLHRIAKAGMTVD</sequence>
<organism evidence="1 2">
    <name type="scientific">Fulvivirga imtechensis AK7</name>
    <dbReference type="NCBI Taxonomy" id="1237149"/>
    <lineage>
        <taxon>Bacteria</taxon>
        <taxon>Pseudomonadati</taxon>
        <taxon>Bacteroidota</taxon>
        <taxon>Cytophagia</taxon>
        <taxon>Cytophagales</taxon>
        <taxon>Fulvivirgaceae</taxon>
        <taxon>Fulvivirga</taxon>
    </lineage>
</organism>
<comment type="caution">
    <text evidence="1">The sequence shown here is derived from an EMBL/GenBank/DDBJ whole genome shotgun (WGS) entry which is preliminary data.</text>
</comment>
<dbReference type="STRING" id="1237149.C900_01689"/>
<dbReference type="AlphaFoldDB" id="L8JXE1"/>
<evidence type="ECO:0000313" key="1">
    <source>
        <dbReference type="EMBL" id="ELR72274.1"/>
    </source>
</evidence>
<evidence type="ECO:0008006" key="3">
    <source>
        <dbReference type="Google" id="ProtNLM"/>
    </source>
</evidence>
<reference evidence="1 2" key="1">
    <citation type="submission" date="2012-12" db="EMBL/GenBank/DDBJ databases">
        <title>Genome assembly of Fulvivirga imtechensis AK7.</title>
        <authorList>
            <person name="Nupur N."/>
            <person name="Khatri I."/>
            <person name="Kumar R."/>
            <person name="Subramanian S."/>
            <person name="Pinnaka A."/>
        </authorList>
    </citation>
    <scope>NUCLEOTIDE SEQUENCE [LARGE SCALE GENOMIC DNA]</scope>
    <source>
        <strain evidence="1 2">AK7</strain>
    </source>
</reference>
<gene>
    <name evidence="1" type="ORF">C900_01689</name>
</gene>
<evidence type="ECO:0000313" key="2">
    <source>
        <dbReference type="Proteomes" id="UP000011135"/>
    </source>
</evidence>
<accession>L8JXE1</accession>
<name>L8JXE1_9BACT</name>
<dbReference type="EMBL" id="AMZN01000025">
    <property type="protein sequence ID" value="ELR72274.1"/>
    <property type="molecule type" value="Genomic_DNA"/>
</dbReference>
<protein>
    <recommendedName>
        <fullName evidence="3">Outer membrane lipoprotein-sorting protein</fullName>
    </recommendedName>
</protein>